<dbReference type="NCBIfam" id="TIGR03853">
    <property type="entry name" value="matur_matur"/>
    <property type="match status" value="1"/>
</dbReference>
<evidence type="ECO:0000313" key="1">
    <source>
        <dbReference type="EMBL" id="OTQ48441.1"/>
    </source>
</evidence>
<dbReference type="RefSeq" id="WP_065578465.1">
    <property type="nucleotide sequence ID" value="NZ_CP132382.1"/>
</dbReference>
<dbReference type="Proteomes" id="UP000194968">
    <property type="component" value="Unassembled WGS sequence"/>
</dbReference>
<gene>
    <name evidence="1" type="ORF">B6D06_09740</name>
</gene>
<dbReference type="InterPro" id="IPR019620">
    <property type="entry name" value="Metal-bd_prot_put"/>
</dbReference>
<protein>
    <submittedName>
        <fullName evidence="1">Metal-binding protein</fullName>
    </submittedName>
</protein>
<dbReference type="EMBL" id="NASK01000102">
    <property type="protein sequence ID" value="OTQ48441.1"/>
    <property type="molecule type" value="Genomic_DNA"/>
</dbReference>
<name>A0A242NTM0_9GAMM</name>
<dbReference type="GeneID" id="99744575"/>
<organism evidence="1 2">
    <name type="scientific">Gilliamella apis</name>
    <dbReference type="NCBI Taxonomy" id="1970738"/>
    <lineage>
        <taxon>Bacteria</taxon>
        <taxon>Pseudomonadati</taxon>
        <taxon>Pseudomonadota</taxon>
        <taxon>Gammaproteobacteria</taxon>
        <taxon>Orbales</taxon>
        <taxon>Orbaceae</taxon>
        <taxon>Gilliamella</taxon>
    </lineage>
</organism>
<accession>A0A242NTM0</accession>
<reference evidence="1 2" key="1">
    <citation type="submission" date="2017-03" db="EMBL/GenBank/DDBJ databases">
        <title>Comparative genomics of honeybee gut symbionts reveal geographically distinct and subgroup specific antibiotic resistance.</title>
        <authorList>
            <person name="Ludvigsen J."/>
            <person name="Porcellato D."/>
            <person name="Labee-Lund T.M."/>
            <person name="Amdam G.V."/>
            <person name="Rudi K."/>
        </authorList>
    </citation>
    <scope>NUCLEOTIDE SEQUENCE [LARGE SCALE GENOMIC DNA]</scope>
    <source>
        <strain evidence="1 2">A-4-12</strain>
    </source>
</reference>
<dbReference type="AlphaFoldDB" id="A0A242NTM0"/>
<evidence type="ECO:0000313" key="2">
    <source>
        <dbReference type="Proteomes" id="UP000194968"/>
    </source>
</evidence>
<dbReference type="Pfam" id="PF10678">
    <property type="entry name" value="DUF2492"/>
    <property type="match status" value="1"/>
</dbReference>
<comment type="caution">
    <text evidence="1">The sequence shown here is derived from an EMBL/GenBank/DDBJ whole genome shotgun (WGS) entry which is preliminary data.</text>
</comment>
<dbReference type="OrthoDB" id="285410at2"/>
<proteinExistence type="predicted"/>
<sequence>MISIHGHEVLQMMDGNDYTESSLLNAINEKFGTEARFHTCSNSDMNAEQLIAFLKAKGKFKPALTDDSQFTVDIKKMCRH</sequence>